<dbReference type="EMBL" id="VDUY01000002">
    <property type="protein sequence ID" value="TXL67260.1"/>
    <property type="molecule type" value="Genomic_DNA"/>
</dbReference>
<proteinExistence type="predicted"/>
<name>A0A5C8P0W7_9BURK</name>
<dbReference type="RefSeq" id="WP_147703508.1">
    <property type="nucleotide sequence ID" value="NZ_VDUY01000002.1"/>
</dbReference>
<comment type="caution">
    <text evidence="1">The sequence shown here is derived from an EMBL/GenBank/DDBJ whole genome shotgun (WGS) entry which is preliminary data.</text>
</comment>
<keyword evidence="2" id="KW-1185">Reference proteome</keyword>
<organism evidence="1 2">
    <name type="scientific">Zeimonas arvi</name>
    <dbReference type="NCBI Taxonomy" id="2498847"/>
    <lineage>
        <taxon>Bacteria</taxon>
        <taxon>Pseudomonadati</taxon>
        <taxon>Pseudomonadota</taxon>
        <taxon>Betaproteobacteria</taxon>
        <taxon>Burkholderiales</taxon>
        <taxon>Burkholderiaceae</taxon>
        <taxon>Zeimonas</taxon>
    </lineage>
</organism>
<evidence type="ECO:0000313" key="1">
    <source>
        <dbReference type="EMBL" id="TXL67260.1"/>
    </source>
</evidence>
<reference evidence="1 2" key="1">
    <citation type="submission" date="2019-06" db="EMBL/GenBank/DDBJ databases">
        <title>Quisquiliibacterium sp. nov., isolated from a maize field.</title>
        <authorList>
            <person name="Lin S.-Y."/>
            <person name="Tsai C.-F."/>
            <person name="Young C.-C."/>
        </authorList>
    </citation>
    <scope>NUCLEOTIDE SEQUENCE [LARGE SCALE GENOMIC DNA]</scope>
    <source>
        <strain evidence="1 2">CC-CFT501</strain>
    </source>
</reference>
<gene>
    <name evidence="1" type="ORF">FHP08_06535</name>
</gene>
<dbReference type="AlphaFoldDB" id="A0A5C8P0W7"/>
<protein>
    <submittedName>
        <fullName evidence="1">Uncharacterized protein</fullName>
    </submittedName>
</protein>
<evidence type="ECO:0000313" key="2">
    <source>
        <dbReference type="Proteomes" id="UP000321548"/>
    </source>
</evidence>
<dbReference type="Proteomes" id="UP000321548">
    <property type="component" value="Unassembled WGS sequence"/>
</dbReference>
<sequence length="95" mass="10050">MGSKPVFARAGEAAPLHPSPAFRLPGNRPRRWHPVVYLDRGPVRFAGCDTITEAMREARKLAFALGARTWSAVPGRALLVSGGSVPSDLADGGAQ</sequence>
<accession>A0A5C8P0W7</accession>